<accession>A0A563VZX1</accession>
<dbReference type="Pfam" id="PF12565">
    <property type="entry name" value="DUF3747"/>
    <property type="match status" value="1"/>
</dbReference>
<sequence length="401" mass="43495">MNRKYMKLRNKLSIVAITSIILGSTFSLLPAKAQTGEQQIDQSQVTAVAVPGGRFYNLVVVEQIPGQQQCWQESGSQPTVIEPLWTTFDFTGSCRRAADSNGYSVRLDGQDTSLDYSLDLVEQGDEVQLVAVSRADNSRTVVGKTFGKQEGQFLKVYLNPGWEFTKKTFEGKALGHFHFSGDTAAIAAAGDNPPAPPVVATSSFSDTATDTYKEEIEEAVTLGFIAGFEDDTFKPEEPLTREQLVSMVIGALDTVPDLQAQAPDAATIQPYPDVTSSRWSAAKIQWAKENQIVKGYPDGSFRPEQPVTRAELMAVLENAAKFASTTRGQTAELVTTKETTSFADISGHWGEQLIQQMSAYCGVASAYNETGDSFLPNDPSGRNYAAAATLRMHNCVAEPSS</sequence>
<dbReference type="PANTHER" id="PTHR43308">
    <property type="entry name" value="OUTER MEMBRANE PROTEIN ALPHA-RELATED"/>
    <property type="match status" value="1"/>
</dbReference>
<name>A0A563VZX1_9CYAN</name>
<feature type="chain" id="PRO_5021738893" evidence="1">
    <location>
        <begin position="34"/>
        <end position="401"/>
    </location>
</feature>
<feature type="domain" description="SLH" evidence="2">
    <location>
        <begin position="267"/>
        <end position="330"/>
    </location>
</feature>
<feature type="domain" description="SLH" evidence="2">
    <location>
        <begin position="199"/>
        <end position="262"/>
    </location>
</feature>
<dbReference type="PROSITE" id="PS51272">
    <property type="entry name" value="SLH"/>
    <property type="match status" value="3"/>
</dbReference>
<feature type="signal peptide" evidence="1">
    <location>
        <begin position="1"/>
        <end position="33"/>
    </location>
</feature>
<feature type="domain" description="SLH" evidence="2">
    <location>
        <begin position="337"/>
        <end position="401"/>
    </location>
</feature>
<protein>
    <submittedName>
        <fullName evidence="3">Putative S-layer protein</fullName>
    </submittedName>
</protein>
<dbReference type="PANTHER" id="PTHR43308:SF5">
    <property type="entry name" value="S-LAYER PROTEIN _ PEPTIDOGLYCAN ENDO-BETA-N-ACETYLGLUCOSAMINIDASE"/>
    <property type="match status" value="1"/>
</dbReference>
<dbReference type="EMBL" id="CAACVJ010000468">
    <property type="protein sequence ID" value="VEP16976.1"/>
    <property type="molecule type" value="Genomic_DNA"/>
</dbReference>
<gene>
    <name evidence="3" type="ORF">H1P_520017</name>
</gene>
<evidence type="ECO:0000313" key="3">
    <source>
        <dbReference type="EMBL" id="VEP16976.1"/>
    </source>
</evidence>
<evidence type="ECO:0000259" key="2">
    <source>
        <dbReference type="PROSITE" id="PS51272"/>
    </source>
</evidence>
<dbReference type="Proteomes" id="UP000320055">
    <property type="component" value="Unassembled WGS sequence"/>
</dbReference>
<dbReference type="InterPro" id="IPR001119">
    <property type="entry name" value="SLH_dom"/>
</dbReference>
<dbReference type="AlphaFoldDB" id="A0A563VZX1"/>
<organism evidence="3 4">
    <name type="scientific">Hyella patelloides LEGE 07179</name>
    <dbReference type="NCBI Taxonomy" id="945734"/>
    <lineage>
        <taxon>Bacteria</taxon>
        <taxon>Bacillati</taxon>
        <taxon>Cyanobacteriota</taxon>
        <taxon>Cyanophyceae</taxon>
        <taxon>Pleurocapsales</taxon>
        <taxon>Hyellaceae</taxon>
        <taxon>Hyella</taxon>
    </lineage>
</organism>
<keyword evidence="4" id="KW-1185">Reference proteome</keyword>
<dbReference type="InterPro" id="IPR022222">
    <property type="entry name" value="DUF3747"/>
</dbReference>
<proteinExistence type="predicted"/>
<dbReference type="Pfam" id="PF00395">
    <property type="entry name" value="SLH"/>
    <property type="match status" value="2"/>
</dbReference>
<keyword evidence="1" id="KW-0732">Signal</keyword>
<reference evidence="3 4" key="1">
    <citation type="submission" date="2019-01" db="EMBL/GenBank/DDBJ databases">
        <authorList>
            <person name="Brito A."/>
        </authorList>
    </citation>
    <scope>NUCLEOTIDE SEQUENCE [LARGE SCALE GENOMIC DNA]</scope>
    <source>
        <strain evidence="3">1</strain>
    </source>
</reference>
<evidence type="ECO:0000256" key="1">
    <source>
        <dbReference type="SAM" id="SignalP"/>
    </source>
</evidence>
<dbReference type="InterPro" id="IPR051465">
    <property type="entry name" value="Cell_Envelope_Struct_Comp"/>
</dbReference>
<evidence type="ECO:0000313" key="4">
    <source>
        <dbReference type="Proteomes" id="UP000320055"/>
    </source>
</evidence>